<evidence type="ECO:0000313" key="1">
    <source>
        <dbReference type="EMBL" id="EQA73191.1"/>
    </source>
</evidence>
<proteinExistence type="predicted"/>
<dbReference type="Proteomes" id="UP000015442">
    <property type="component" value="Unassembled WGS sequence"/>
</dbReference>
<name>T0H199_9LEPT</name>
<evidence type="ECO:0000313" key="2">
    <source>
        <dbReference type="Proteomes" id="UP000015442"/>
    </source>
</evidence>
<organism evidence="1 2">
    <name type="scientific">Leptospira noguchii serovar Panama str. CZ214</name>
    <dbReference type="NCBI Taxonomy" id="1001595"/>
    <lineage>
        <taxon>Bacteria</taxon>
        <taxon>Pseudomonadati</taxon>
        <taxon>Spirochaetota</taxon>
        <taxon>Spirochaetia</taxon>
        <taxon>Leptospirales</taxon>
        <taxon>Leptospiraceae</taxon>
        <taxon>Leptospira</taxon>
    </lineage>
</organism>
<accession>T0H199</accession>
<reference evidence="1 2" key="1">
    <citation type="submission" date="2013-05" db="EMBL/GenBank/DDBJ databases">
        <authorList>
            <person name="Harkins D.M."/>
            <person name="Durkin A.S."/>
            <person name="Brinkac L.M."/>
            <person name="Haft D.H."/>
            <person name="Selengut J.D."/>
            <person name="Sanka R."/>
            <person name="DePew J."/>
            <person name="Purushe J."/>
            <person name="Hartskeerl R.A."/>
            <person name="Ahmed A."/>
            <person name="van der Linden H."/>
            <person name="Goris M.G.A."/>
            <person name="Vinetz J.M."/>
            <person name="Sutton G.G."/>
            <person name="Nierman W.C."/>
            <person name="Fouts D.E."/>
        </authorList>
    </citation>
    <scope>NUCLEOTIDE SEQUENCE [LARGE SCALE GENOMIC DNA]</scope>
    <source>
        <strain evidence="1 2">CZ214</strain>
    </source>
</reference>
<protein>
    <submittedName>
        <fullName evidence="1">Uncharacterized protein</fullName>
    </submittedName>
</protein>
<dbReference type="AlphaFoldDB" id="T0H199"/>
<dbReference type="EMBL" id="AKWY02000007">
    <property type="protein sequence ID" value="EQA73191.1"/>
    <property type="molecule type" value="Genomic_DNA"/>
</dbReference>
<gene>
    <name evidence="1" type="ORF">LEP1GSC059_0113</name>
</gene>
<sequence length="41" mass="5263">MKILNFNQSKLNERIRFLKIFVLLRKINLRIFKFRNYKIRH</sequence>
<comment type="caution">
    <text evidence="1">The sequence shown here is derived from an EMBL/GenBank/DDBJ whole genome shotgun (WGS) entry which is preliminary data.</text>
</comment>